<gene>
    <name evidence="1" type="ORF">RPERSI_LOCUS4141</name>
</gene>
<evidence type="ECO:0000313" key="1">
    <source>
        <dbReference type="EMBL" id="CAG8555548.1"/>
    </source>
</evidence>
<proteinExistence type="predicted"/>
<dbReference type="Proteomes" id="UP000789920">
    <property type="component" value="Unassembled WGS sequence"/>
</dbReference>
<keyword evidence="2" id="KW-1185">Reference proteome</keyword>
<comment type="caution">
    <text evidence="1">The sequence shown here is derived from an EMBL/GenBank/DDBJ whole genome shotgun (WGS) entry which is preliminary data.</text>
</comment>
<sequence>MASIMSLFRQRALTNYNLNNFVKYVVSATRLYSSNNTKRAAISVTPPKQELPFVHVNHIHPRDLAQSTFFALHRPLLTFGSEQPVMDSVQQQHEEEEYEEDTSNAPNPMSLSNPLSPYLTSSPFHPTQPAISITPTESQMIVNRFFTDIESRVKKDEQTISNNNTLNRSQKQSIEDEEMKRRKLKLHLTNIVQKRRLKMNKHKHKKLRKRLRALRKRLGK</sequence>
<reference evidence="1" key="1">
    <citation type="submission" date="2021-06" db="EMBL/GenBank/DDBJ databases">
        <authorList>
            <person name="Kallberg Y."/>
            <person name="Tangrot J."/>
            <person name="Rosling A."/>
        </authorList>
    </citation>
    <scope>NUCLEOTIDE SEQUENCE</scope>
    <source>
        <strain evidence="1">MA461A</strain>
    </source>
</reference>
<name>A0ACA9M232_9GLOM</name>
<protein>
    <submittedName>
        <fullName evidence="1">24617_t:CDS:1</fullName>
    </submittedName>
</protein>
<accession>A0ACA9M232</accession>
<organism evidence="1 2">
    <name type="scientific">Racocetra persica</name>
    <dbReference type="NCBI Taxonomy" id="160502"/>
    <lineage>
        <taxon>Eukaryota</taxon>
        <taxon>Fungi</taxon>
        <taxon>Fungi incertae sedis</taxon>
        <taxon>Mucoromycota</taxon>
        <taxon>Glomeromycotina</taxon>
        <taxon>Glomeromycetes</taxon>
        <taxon>Diversisporales</taxon>
        <taxon>Gigasporaceae</taxon>
        <taxon>Racocetra</taxon>
    </lineage>
</organism>
<dbReference type="EMBL" id="CAJVQC010005566">
    <property type="protein sequence ID" value="CAG8555548.1"/>
    <property type="molecule type" value="Genomic_DNA"/>
</dbReference>
<evidence type="ECO:0000313" key="2">
    <source>
        <dbReference type="Proteomes" id="UP000789920"/>
    </source>
</evidence>